<keyword evidence="2" id="KW-1133">Transmembrane helix</keyword>
<feature type="transmembrane region" description="Helical" evidence="2">
    <location>
        <begin position="245"/>
        <end position="266"/>
    </location>
</feature>
<evidence type="ECO:0000256" key="1">
    <source>
        <dbReference type="SAM" id="MobiDB-lite"/>
    </source>
</evidence>
<dbReference type="Proteomes" id="UP001611450">
    <property type="component" value="Unassembled WGS sequence"/>
</dbReference>
<proteinExistence type="predicted"/>
<dbReference type="EMBL" id="JBIRXV010000001">
    <property type="protein sequence ID" value="MFI2318887.1"/>
    <property type="molecule type" value="Genomic_DNA"/>
</dbReference>
<evidence type="ECO:0000313" key="3">
    <source>
        <dbReference type="EMBL" id="MFI2318887.1"/>
    </source>
</evidence>
<feature type="region of interest" description="Disordered" evidence="1">
    <location>
        <begin position="87"/>
        <end position="119"/>
    </location>
</feature>
<keyword evidence="4" id="KW-1185">Reference proteome</keyword>
<gene>
    <name evidence="3" type="ORF">ACH47G_00205</name>
</gene>
<name>A0ABW7W7C7_9NOCA</name>
<feature type="transmembrane region" description="Helical" evidence="2">
    <location>
        <begin position="144"/>
        <end position="163"/>
    </location>
</feature>
<keyword evidence="2" id="KW-0812">Transmembrane</keyword>
<sequence length="268" mass="29731">MPRRERPLDPAADPVHAFAADLRRLRAEAGDPKYLQMARLSGRSRTALSEAAGGDHLPTWETTEAFVKACGGDAGTWRLKWERTQEKVSGSTRLIPLAPRPEPEDPPRHPAGPRPPHTTADADVLLRMWQEQRTQGRQSENHRAIMTLLVVIGAVGGLSYVALKGDSGPISAGVAFGVCALGLFGALISAKYFERFKMHMDAAQLLRRRLSDMYPELCLEDDWAANRRRHENNYQILSRIRLEHLWVIAHLGIAILGIVVTVTVLADL</sequence>
<dbReference type="RefSeq" id="WP_396946220.1">
    <property type="nucleotide sequence ID" value="NZ_JBIRXV010000001.1"/>
</dbReference>
<organism evidence="3 4">
    <name type="scientific">Nocardia beijingensis</name>
    <dbReference type="NCBI Taxonomy" id="95162"/>
    <lineage>
        <taxon>Bacteria</taxon>
        <taxon>Bacillati</taxon>
        <taxon>Actinomycetota</taxon>
        <taxon>Actinomycetes</taxon>
        <taxon>Mycobacteriales</taxon>
        <taxon>Nocardiaceae</taxon>
        <taxon>Nocardia</taxon>
    </lineage>
</organism>
<evidence type="ECO:0000256" key="2">
    <source>
        <dbReference type="SAM" id="Phobius"/>
    </source>
</evidence>
<comment type="caution">
    <text evidence="3">The sequence shown here is derived from an EMBL/GenBank/DDBJ whole genome shotgun (WGS) entry which is preliminary data.</text>
</comment>
<protein>
    <submittedName>
        <fullName evidence="3">Helix-turn-helix domain-containing protein</fullName>
    </submittedName>
</protein>
<keyword evidence="2" id="KW-0472">Membrane</keyword>
<feature type="transmembrane region" description="Helical" evidence="2">
    <location>
        <begin position="169"/>
        <end position="190"/>
    </location>
</feature>
<accession>A0ABW7W7C7</accession>
<reference evidence="3 4" key="1">
    <citation type="submission" date="2024-10" db="EMBL/GenBank/DDBJ databases">
        <title>The Natural Products Discovery Center: Release of the First 8490 Sequenced Strains for Exploring Actinobacteria Biosynthetic Diversity.</title>
        <authorList>
            <person name="Kalkreuter E."/>
            <person name="Kautsar S.A."/>
            <person name="Yang D."/>
            <person name="Bader C.D."/>
            <person name="Teijaro C.N."/>
            <person name="Fluegel L."/>
            <person name="Davis C.M."/>
            <person name="Simpson J.R."/>
            <person name="Lauterbach L."/>
            <person name="Steele A.D."/>
            <person name="Gui C."/>
            <person name="Meng S."/>
            <person name="Li G."/>
            <person name="Viehrig K."/>
            <person name="Ye F."/>
            <person name="Su P."/>
            <person name="Kiefer A.F."/>
            <person name="Nichols A."/>
            <person name="Cepeda A.J."/>
            <person name="Yan W."/>
            <person name="Fan B."/>
            <person name="Jiang Y."/>
            <person name="Adhikari A."/>
            <person name="Zheng C.-J."/>
            <person name="Schuster L."/>
            <person name="Cowan T.M."/>
            <person name="Smanski M.J."/>
            <person name="Chevrette M.G."/>
            <person name="De Carvalho L.P.S."/>
            <person name="Shen B."/>
        </authorList>
    </citation>
    <scope>NUCLEOTIDE SEQUENCE [LARGE SCALE GENOMIC DNA]</scope>
    <source>
        <strain evidence="3 4">NPDC019626</strain>
    </source>
</reference>
<evidence type="ECO:0000313" key="4">
    <source>
        <dbReference type="Proteomes" id="UP001611450"/>
    </source>
</evidence>
<dbReference type="Pfam" id="PF13560">
    <property type="entry name" value="HTH_31"/>
    <property type="match status" value="1"/>
</dbReference>